<comment type="caution">
    <text evidence="2">The sequence shown here is derived from an EMBL/GenBank/DDBJ whole genome shotgun (WGS) entry which is preliminary data.</text>
</comment>
<sequence length="516" mass="57524">MALLMIKSSGGDELTPSGVKSTFSIDIPQDRSTNLSGALTPVCGWGWRFSCSVDSEANSSSPRLLDDDFRPVPWRRLTLFFHPDLIRSAAYGHITFSVAVENLNPLDDTPVWRDYDLPTNDTSATIGAYIRRRDATGPATISISVEFPTSLGISLTRPLDGRVETALAETIHGKEIVDVKFYAYSRVGESYVTRPRPMFAKMSLLKGHSAGLDQYLDTKGFKESQLVDLDADEVQHAEELFTDYDYMSDSDLDSDVDDEEDNVQTSEPQSEPDLQPSSSRTLLPSPRRMGQVVFIKGHAYNTWNALLYYLYTKKIEFRAPGERGPAEESVTPTCSPKSMYKLADALELTELKALALASLRSQLTTENIVREAFSTFTSMFTEIQNLEVEYLLSHLGELGHGMATILREVCDGDRRHCFPILWKIACRSPMDFKFEGRHLPALTGFTDEGQFGPILSRRSSHSSGIATWRENLPEVSVPLKSVGKLKGKKGVPLRARKVLCYSDADSAYERRRGSVV</sequence>
<accession>A0AAD7FAM4</accession>
<name>A0AAD7FAM4_9AGAR</name>
<evidence type="ECO:0008006" key="4">
    <source>
        <dbReference type="Google" id="ProtNLM"/>
    </source>
</evidence>
<evidence type="ECO:0000256" key="1">
    <source>
        <dbReference type="SAM" id="MobiDB-lite"/>
    </source>
</evidence>
<reference evidence="2" key="1">
    <citation type="submission" date="2023-03" db="EMBL/GenBank/DDBJ databases">
        <title>Massive genome expansion in bonnet fungi (Mycena s.s.) driven by repeated elements and novel gene families across ecological guilds.</title>
        <authorList>
            <consortium name="Lawrence Berkeley National Laboratory"/>
            <person name="Harder C.B."/>
            <person name="Miyauchi S."/>
            <person name="Viragh M."/>
            <person name="Kuo A."/>
            <person name="Thoen E."/>
            <person name="Andreopoulos B."/>
            <person name="Lu D."/>
            <person name="Skrede I."/>
            <person name="Drula E."/>
            <person name="Henrissat B."/>
            <person name="Morin E."/>
            <person name="Kohler A."/>
            <person name="Barry K."/>
            <person name="LaButti K."/>
            <person name="Morin E."/>
            <person name="Salamov A."/>
            <person name="Lipzen A."/>
            <person name="Mereny Z."/>
            <person name="Hegedus B."/>
            <person name="Baldrian P."/>
            <person name="Stursova M."/>
            <person name="Weitz H."/>
            <person name="Taylor A."/>
            <person name="Grigoriev I.V."/>
            <person name="Nagy L.G."/>
            <person name="Martin F."/>
            <person name="Kauserud H."/>
        </authorList>
    </citation>
    <scope>NUCLEOTIDE SEQUENCE</scope>
    <source>
        <strain evidence="2">9284</strain>
    </source>
</reference>
<dbReference type="EMBL" id="JARKIF010000030">
    <property type="protein sequence ID" value="KAJ7612596.1"/>
    <property type="molecule type" value="Genomic_DNA"/>
</dbReference>
<proteinExistence type="predicted"/>
<feature type="compositionally biased region" description="Acidic residues" evidence="1">
    <location>
        <begin position="247"/>
        <end position="262"/>
    </location>
</feature>
<feature type="compositionally biased region" description="Low complexity" evidence="1">
    <location>
        <begin position="274"/>
        <end position="284"/>
    </location>
</feature>
<evidence type="ECO:0000313" key="3">
    <source>
        <dbReference type="Proteomes" id="UP001221142"/>
    </source>
</evidence>
<gene>
    <name evidence="2" type="ORF">FB45DRAFT_939375</name>
</gene>
<dbReference type="Proteomes" id="UP001221142">
    <property type="component" value="Unassembled WGS sequence"/>
</dbReference>
<keyword evidence="3" id="KW-1185">Reference proteome</keyword>
<organism evidence="2 3">
    <name type="scientific">Roridomyces roridus</name>
    <dbReference type="NCBI Taxonomy" id="1738132"/>
    <lineage>
        <taxon>Eukaryota</taxon>
        <taxon>Fungi</taxon>
        <taxon>Dikarya</taxon>
        <taxon>Basidiomycota</taxon>
        <taxon>Agaricomycotina</taxon>
        <taxon>Agaricomycetes</taxon>
        <taxon>Agaricomycetidae</taxon>
        <taxon>Agaricales</taxon>
        <taxon>Marasmiineae</taxon>
        <taxon>Mycenaceae</taxon>
        <taxon>Roridomyces</taxon>
    </lineage>
</organism>
<dbReference type="Gene3D" id="3.30.710.10">
    <property type="entry name" value="Potassium Channel Kv1.1, Chain A"/>
    <property type="match status" value="1"/>
</dbReference>
<dbReference type="AlphaFoldDB" id="A0AAD7FAM4"/>
<dbReference type="InterPro" id="IPR011333">
    <property type="entry name" value="SKP1/BTB/POZ_sf"/>
</dbReference>
<evidence type="ECO:0000313" key="2">
    <source>
        <dbReference type="EMBL" id="KAJ7612596.1"/>
    </source>
</evidence>
<protein>
    <recommendedName>
        <fullName evidence="4">BTB domain-containing protein</fullName>
    </recommendedName>
</protein>
<feature type="region of interest" description="Disordered" evidence="1">
    <location>
        <begin position="247"/>
        <end position="284"/>
    </location>
</feature>